<name>A0ABT3IJP8_9BACT</name>
<evidence type="ECO:0000256" key="5">
    <source>
        <dbReference type="ARBA" id="ARBA00022723"/>
    </source>
</evidence>
<dbReference type="Gene3D" id="3.90.230.10">
    <property type="entry name" value="Creatinase/methionine aminopeptidase superfamily"/>
    <property type="match status" value="1"/>
</dbReference>
<dbReference type="SUPFAM" id="SSF55920">
    <property type="entry name" value="Creatinase/aminopeptidase"/>
    <property type="match status" value="1"/>
</dbReference>
<comment type="catalytic activity">
    <reaction evidence="1">
        <text>Release of any N-terminal amino acid, including proline, that is linked to proline, even from a dipeptide or tripeptide.</text>
        <dbReference type="EC" id="3.4.11.9"/>
    </reaction>
</comment>
<comment type="cofactor">
    <cofactor evidence="2">
        <name>Mn(2+)</name>
        <dbReference type="ChEBI" id="CHEBI:29035"/>
    </cofactor>
</comment>
<dbReference type="GO" id="GO:0004177">
    <property type="term" value="F:aminopeptidase activity"/>
    <property type="evidence" value="ECO:0007669"/>
    <property type="project" value="UniProtKB-KW"/>
</dbReference>
<protein>
    <recommendedName>
        <fullName evidence="4">Xaa-Pro aminopeptidase</fullName>
        <ecNumber evidence="4">3.4.11.9</ecNumber>
    </recommendedName>
</protein>
<dbReference type="Pfam" id="PF05195">
    <property type="entry name" value="AMP_N"/>
    <property type="match status" value="1"/>
</dbReference>
<dbReference type="InterPro" id="IPR052433">
    <property type="entry name" value="X-Pro_dipept-like"/>
</dbReference>
<keyword evidence="10" id="KW-1185">Reference proteome</keyword>
<evidence type="ECO:0000313" key="10">
    <source>
        <dbReference type="Proteomes" id="UP001207742"/>
    </source>
</evidence>
<evidence type="ECO:0000313" key="9">
    <source>
        <dbReference type="EMBL" id="MCW3484190.1"/>
    </source>
</evidence>
<dbReference type="PANTHER" id="PTHR43226:SF4">
    <property type="entry name" value="XAA-PRO AMINOPEPTIDASE 3"/>
    <property type="match status" value="1"/>
</dbReference>
<dbReference type="InterPro" id="IPR007865">
    <property type="entry name" value="Aminopep_P_N"/>
</dbReference>
<keyword evidence="6" id="KW-0378">Hydrolase</keyword>
<dbReference type="PANTHER" id="PTHR43226">
    <property type="entry name" value="XAA-PRO AMINOPEPTIDASE 3"/>
    <property type="match status" value="1"/>
</dbReference>
<dbReference type="EMBL" id="JAPDNS010000001">
    <property type="protein sequence ID" value="MCW3484190.1"/>
    <property type="molecule type" value="Genomic_DNA"/>
</dbReference>
<dbReference type="Gene3D" id="3.40.350.10">
    <property type="entry name" value="Creatinase/prolidase N-terminal domain"/>
    <property type="match status" value="1"/>
</dbReference>
<sequence>MFSAKTYIDRRSGLQAAIGSGIILLPGNDDTGMNYKDNIYPFRQDSSFLYYAGIDRPGLTFIIDADNNREILFGDESTVEDIVWTGSVDSLVSQAARAGIADVRPLSQLPGFLAGNKQTIHFLSPYRADITLKLSSWLDIPAAQIPERVSVKLIKAIVAQRSYKTTEEIQQIEIAVNTTIDMQLKAMQLAAAGVTETEISGQLHAVAIAAGGHISFPVILTTNGQFLHNHPHHTPLQQGQLVLCDCGAENAMRYCGDLTRTHPVDKKFTTAQRDIYDIVYQSYQAAADAIRPGIRFKDIHLLACEQIAAGLTALGLMKGDPREAVAAGAHALFFPCGVGHMLGLDIHDMENLGEAYVGYTDTLQKSTAFGLKSLRLGRELEAGFVLTVEPGIYFNPLLTDAWQAAGKHTSFINYEKLAAYRNFGGIRLEDNFLVTAEGSHLLGRPFARTATEIENLIASL</sequence>
<evidence type="ECO:0000256" key="6">
    <source>
        <dbReference type="ARBA" id="ARBA00022801"/>
    </source>
</evidence>
<proteinExistence type="inferred from homology"/>
<reference evidence="9 10" key="1">
    <citation type="submission" date="2022-10" db="EMBL/GenBank/DDBJ databases">
        <title>Chitinophaga nivalis PC15 sp. nov., isolated from Pyeongchang county, South Korea.</title>
        <authorList>
            <person name="Trinh H.N."/>
        </authorList>
    </citation>
    <scope>NUCLEOTIDE SEQUENCE [LARGE SCALE GENOMIC DNA]</scope>
    <source>
        <strain evidence="9 10">PC14</strain>
    </source>
</reference>
<keyword evidence="5" id="KW-0479">Metal-binding</keyword>
<dbReference type="RefSeq" id="WP_264729709.1">
    <property type="nucleotide sequence ID" value="NZ_JAPDNR010000001.1"/>
</dbReference>
<keyword evidence="7" id="KW-0464">Manganese</keyword>
<evidence type="ECO:0000259" key="8">
    <source>
        <dbReference type="SMART" id="SM01011"/>
    </source>
</evidence>
<gene>
    <name evidence="9" type="ORF">OL497_09820</name>
</gene>
<dbReference type="SUPFAM" id="SSF53092">
    <property type="entry name" value="Creatinase/prolidase N-terminal domain"/>
    <property type="match status" value="1"/>
</dbReference>
<feature type="domain" description="Aminopeptidase P N-terminal" evidence="8">
    <location>
        <begin position="2"/>
        <end position="131"/>
    </location>
</feature>
<evidence type="ECO:0000256" key="2">
    <source>
        <dbReference type="ARBA" id="ARBA00001936"/>
    </source>
</evidence>
<organism evidence="9 10">
    <name type="scientific">Chitinophaga nivalis</name>
    <dbReference type="NCBI Taxonomy" id="2991709"/>
    <lineage>
        <taxon>Bacteria</taxon>
        <taxon>Pseudomonadati</taxon>
        <taxon>Bacteroidota</taxon>
        <taxon>Chitinophagia</taxon>
        <taxon>Chitinophagales</taxon>
        <taxon>Chitinophagaceae</taxon>
        <taxon>Chitinophaga</taxon>
    </lineage>
</organism>
<evidence type="ECO:0000256" key="7">
    <source>
        <dbReference type="ARBA" id="ARBA00023211"/>
    </source>
</evidence>
<comment type="caution">
    <text evidence="9">The sequence shown here is derived from an EMBL/GenBank/DDBJ whole genome shotgun (WGS) entry which is preliminary data.</text>
</comment>
<comment type="similarity">
    <text evidence="3">Belongs to the peptidase M24B family.</text>
</comment>
<dbReference type="Pfam" id="PF00557">
    <property type="entry name" value="Peptidase_M24"/>
    <property type="match status" value="1"/>
</dbReference>
<evidence type="ECO:0000256" key="1">
    <source>
        <dbReference type="ARBA" id="ARBA00001424"/>
    </source>
</evidence>
<accession>A0ABT3IJP8</accession>
<dbReference type="InterPro" id="IPR036005">
    <property type="entry name" value="Creatinase/aminopeptidase-like"/>
</dbReference>
<keyword evidence="9" id="KW-0031">Aminopeptidase</keyword>
<keyword evidence="9" id="KW-0645">Protease</keyword>
<dbReference type="EC" id="3.4.11.9" evidence="4"/>
<dbReference type="Proteomes" id="UP001207742">
    <property type="component" value="Unassembled WGS sequence"/>
</dbReference>
<evidence type="ECO:0000256" key="4">
    <source>
        <dbReference type="ARBA" id="ARBA00012574"/>
    </source>
</evidence>
<dbReference type="SMART" id="SM01011">
    <property type="entry name" value="AMP_N"/>
    <property type="match status" value="1"/>
</dbReference>
<dbReference type="InterPro" id="IPR029149">
    <property type="entry name" value="Creatin/AminoP/Spt16_N"/>
</dbReference>
<evidence type="ECO:0000256" key="3">
    <source>
        <dbReference type="ARBA" id="ARBA00008766"/>
    </source>
</evidence>
<dbReference type="InterPro" id="IPR000994">
    <property type="entry name" value="Pept_M24"/>
</dbReference>